<dbReference type="AlphaFoldDB" id="W0DY36"/>
<dbReference type="GO" id="GO:0003887">
    <property type="term" value="F:DNA-directed DNA polymerase activity"/>
    <property type="evidence" value="ECO:0007669"/>
    <property type="project" value="InterPro"/>
</dbReference>
<dbReference type="RefSeq" id="WP_006460858.1">
    <property type="nucleotide sequence ID" value="NZ_CP007030.1"/>
</dbReference>
<dbReference type="FunCoup" id="W0DY36">
    <property type="interactions" value="106"/>
</dbReference>
<accession>W0DY36</accession>
<dbReference type="GO" id="GO:0032298">
    <property type="term" value="P:positive regulation of DNA-templated DNA replication initiation"/>
    <property type="evidence" value="ECO:0007669"/>
    <property type="project" value="TreeGrafter"/>
</dbReference>
<dbReference type="Gene3D" id="3.40.50.10110">
    <property type="entry name" value="DNA polymerase III subunit chi"/>
    <property type="match status" value="1"/>
</dbReference>
<dbReference type="EMBL" id="CP007030">
    <property type="protein sequence ID" value="AHF01904.1"/>
    <property type="molecule type" value="Genomic_DNA"/>
</dbReference>
<dbReference type="eggNOG" id="COG2927">
    <property type="taxonomic scope" value="Bacteria"/>
</dbReference>
<evidence type="ECO:0000313" key="2">
    <source>
        <dbReference type="Proteomes" id="UP000005380"/>
    </source>
</evidence>
<dbReference type="InterPro" id="IPR036768">
    <property type="entry name" value="PolIII_chi_sf"/>
</dbReference>
<dbReference type="GO" id="GO:0003677">
    <property type="term" value="F:DNA binding"/>
    <property type="evidence" value="ECO:0007669"/>
    <property type="project" value="InterPro"/>
</dbReference>
<dbReference type="KEGG" id="tao:THIAE_09160"/>
<name>W0DY36_9GAMM</name>
<dbReference type="PANTHER" id="PTHR38767">
    <property type="entry name" value="DNA POLYMERASE III SUBUNIT CHI"/>
    <property type="match status" value="1"/>
</dbReference>
<dbReference type="Proteomes" id="UP000005380">
    <property type="component" value="Chromosome"/>
</dbReference>
<dbReference type="SUPFAM" id="SSF102400">
    <property type="entry name" value="DNA polymerase III chi subunit"/>
    <property type="match status" value="1"/>
</dbReference>
<dbReference type="InterPro" id="IPR007459">
    <property type="entry name" value="DNA_pol3_chi"/>
</dbReference>
<proteinExistence type="predicted"/>
<dbReference type="STRING" id="717772.THIAE_09160"/>
<keyword evidence="2" id="KW-1185">Reference proteome</keyword>
<evidence type="ECO:0000313" key="1">
    <source>
        <dbReference type="EMBL" id="AHF01904.1"/>
    </source>
</evidence>
<dbReference type="HOGENOM" id="CLU_131584_2_1_6"/>
<dbReference type="PANTHER" id="PTHR38767:SF1">
    <property type="entry name" value="DNA POLYMERASE III SUBUNIT CHI"/>
    <property type="match status" value="1"/>
</dbReference>
<dbReference type="Pfam" id="PF04364">
    <property type="entry name" value="DNA_pol3_chi"/>
    <property type="match status" value="1"/>
</dbReference>
<dbReference type="InParanoid" id="W0DY36"/>
<gene>
    <name evidence="1" type="ORF">THIAE_09160</name>
</gene>
<organism evidence="1 2">
    <name type="scientific">Thiomicrospira aerophila AL3</name>
    <dbReference type="NCBI Taxonomy" id="717772"/>
    <lineage>
        <taxon>Bacteria</taxon>
        <taxon>Pseudomonadati</taxon>
        <taxon>Pseudomonadota</taxon>
        <taxon>Gammaproteobacteria</taxon>
        <taxon>Thiotrichales</taxon>
        <taxon>Piscirickettsiaceae</taxon>
        <taxon>Thiomicrospira</taxon>
    </lineage>
</organism>
<dbReference type="GO" id="GO:0006260">
    <property type="term" value="P:DNA replication"/>
    <property type="evidence" value="ECO:0007669"/>
    <property type="project" value="InterPro"/>
</dbReference>
<protein>
    <submittedName>
        <fullName evidence="1">DNA polymerase III subunit chi</fullName>
    </submittedName>
</protein>
<sequence>MSVNPAAEPGLVFYVLESADAHSRERFLAKLLLKIQQQQRRADVRFETQEQAERFNQIAWQQPADRYLGHSLAGTLPSRILLHGPELIKPQQDVLINLHPELYPEFERFQRTIEVLDQSPERIEPGRERWRQYKQQGFTPVVHKIANTD</sequence>
<reference evidence="1 2" key="1">
    <citation type="submission" date="2013-12" db="EMBL/GenBank/DDBJ databases">
        <authorList>
            <consortium name="DOE Joint Genome Institute"/>
            <person name="Kappler U."/>
            <person name="Huntemann M."/>
            <person name="Han J."/>
            <person name="Chen A."/>
            <person name="Kyrpides N."/>
            <person name="Mavromatis K."/>
            <person name="Markowitz V."/>
            <person name="Palaniappan K."/>
            <person name="Ivanova N."/>
            <person name="Schaumberg A."/>
            <person name="Pati A."/>
            <person name="Liolios K."/>
            <person name="Nordberg H.P."/>
            <person name="Cantor M.N."/>
            <person name="Hua S.X."/>
            <person name="Woyke T."/>
        </authorList>
    </citation>
    <scope>NUCLEOTIDE SEQUENCE [LARGE SCALE GENOMIC DNA]</scope>
    <source>
        <strain evidence="2">AL2</strain>
    </source>
</reference>